<accession>A0A1W1UYZ0</accession>
<comment type="function">
    <text evidence="3">May play the central regulatory role in sporulation. It may be an element of the effector pathway responsible for the activation of sporulation genes in response to nutritional stress. Spo0A may act in concert with spo0H (a sigma factor) to control the expression of some genes that are critical to the sporulation process.</text>
</comment>
<sequence>MTNKKVLIIDDQIGIRVLLMAALDKYELKDAASGREALDIITDWQPDLVITDLKLPGMSGLETIVKINELGFYPETILMTAYDRLSISEDIKISGFIEKPFDIEQLTTMIDDLIVNI</sequence>
<dbReference type="InterPro" id="IPR050595">
    <property type="entry name" value="Bact_response_regulator"/>
</dbReference>
<keyword evidence="7" id="KW-1185">Reference proteome</keyword>
<dbReference type="STRING" id="656914.SAMN00017405_1146"/>
<dbReference type="InterPro" id="IPR001789">
    <property type="entry name" value="Sig_transdc_resp-reg_receiver"/>
</dbReference>
<evidence type="ECO:0000256" key="1">
    <source>
        <dbReference type="ARBA" id="ARBA00018672"/>
    </source>
</evidence>
<evidence type="ECO:0000256" key="3">
    <source>
        <dbReference type="ARBA" id="ARBA00024867"/>
    </source>
</evidence>
<reference evidence="6 7" key="1">
    <citation type="submission" date="2017-04" db="EMBL/GenBank/DDBJ databases">
        <authorList>
            <person name="Afonso C.L."/>
            <person name="Miller P.J."/>
            <person name="Scott M.A."/>
            <person name="Spackman E."/>
            <person name="Goraichik I."/>
            <person name="Dimitrov K.M."/>
            <person name="Suarez D.L."/>
            <person name="Swayne D.E."/>
        </authorList>
    </citation>
    <scope>NUCLEOTIDE SEQUENCE [LARGE SCALE GENOMIC DNA]</scope>
    <source>
        <strain evidence="6 7">DSM 11270</strain>
    </source>
</reference>
<evidence type="ECO:0000259" key="5">
    <source>
        <dbReference type="PROSITE" id="PS50110"/>
    </source>
</evidence>
<evidence type="ECO:0000313" key="7">
    <source>
        <dbReference type="Proteomes" id="UP000192731"/>
    </source>
</evidence>
<evidence type="ECO:0000256" key="2">
    <source>
        <dbReference type="ARBA" id="ARBA00022553"/>
    </source>
</evidence>
<evidence type="ECO:0000313" key="6">
    <source>
        <dbReference type="EMBL" id="SMB86328.1"/>
    </source>
</evidence>
<name>A0A1W1UYZ0_DESTI</name>
<dbReference type="PANTHER" id="PTHR44591:SF3">
    <property type="entry name" value="RESPONSE REGULATORY DOMAIN-CONTAINING PROTEIN"/>
    <property type="match status" value="1"/>
</dbReference>
<dbReference type="Pfam" id="PF00072">
    <property type="entry name" value="Response_reg"/>
    <property type="match status" value="1"/>
</dbReference>
<dbReference type="OrthoDB" id="9808843at2"/>
<dbReference type="AlphaFoldDB" id="A0A1W1UYZ0"/>
<evidence type="ECO:0000256" key="4">
    <source>
        <dbReference type="PROSITE-ProRule" id="PRU00169"/>
    </source>
</evidence>
<dbReference type="RefSeq" id="WP_084052540.1">
    <property type="nucleotide sequence ID" value="NZ_FWWT01000013.1"/>
</dbReference>
<dbReference type="PANTHER" id="PTHR44591">
    <property type="entry name" value="STRESS RESPONSE REGULATOR PROTEIN 1"/>
    <property type="match status" value="1"/>
</dbReference>
<protein>
    <recommendedName>
        <fullName evidence="1">Stage 0 sporulation protein A homolog</fullName>
    </recommendedName>
</protein>
<feature type="modified residue" description="4-aspartylphosphate" evidence="4">
    <location>
        <position position="52"/>
    </location>
</feature>
<dbReference type="PROSITE" id="PS50110">
    <property type="entry name" value="RESPONSE_REGULATORY"/>
    <property type="match status" value="1"/>
</dbReference>
<dbReference type="SUPFAM" id="SSF52172">
    <property type="entry name" value="CheY-like"/>
    <property type="match status" value="1"/>
</dbReference>
<dbReference type="Proteomes" id="UP000192731">
    <property type="component" value="Unassembled WGS sequence"/>
</dbReference>
<proteinExistence type="predicted"/>
<dbReference type="InterPro" id="IPR011006">
    <property type="entry name" value="CheY-like_superfamily"/>
</dbReference>
<dbReference type="SMART" id="SM00448">
    <property type="entry name" value="REC"/>
    <property type="match status" value="1"/>
</dbReference>
<keyword evidence="2 4" id="KW-0597">Phosphoprotein</keyword>
<organism evidence="6 7">
    <name type="scientific">Desulfonispora thiosulfatigenes DSM 11270</name>
    <dbReference type="NCBI Taxonomy" id="656914"/>
    <lineage>
        <taxon>Bacteria</taxon>
        <taxon>Bacillati</taxon>
        <taxon>Bacillota</taxon>
        <taxon>Clostridia</taxon>
        <taxon>Eubacteriales</taxon>
        <taxon>Peptococcaceae</taxon>
        <taxon>Desulfonispora</taxon>
    </lineage>
</organism>
<dbReference type="EMBL" id="FWWT01000013">
    <property type="protein sequence ID" value="SMB86328.1"/>
    <property type="molecule type" value="Genomic_DNA"/>
</dbReference>
<dbReference type="GO" id="GO:0000160">
    <property type="term" value="P:phosphorelay signal transduction system"/>
    <property type="evidence" value="ECO:0007669"/>
    <property type="project" value="InterPro"/>
</dbReference>
<dbReference type="Gene3D" id="3.40.50.2300">
    <property type="match status" value="1"/>
</dbReference>
<feature type="domain" description="Response regulatory" evidence="5">
    <location>
        <begin position="5"/>
        <end position="114"/>
    </location>
</feature>
<gene>
    <name evidence="6" type="ORF">SAMN00017405_1146</name>
</gene>